<proteinExistence type="predicted"/>
<sequence length="81" mass="8742">MQAEMILSKGIVITLLFQVILLVPCAQASCNDPVLTKNLRFCGSDRTACGRGDTCTWPCGTCVDSGSWDRTCPKLCVMQVA</sequence>
<dbReference type="EMBL" id="GIDH01000097">
    <property type="protein sequence ID" value="NOV52040.1"/>
    <property type="molecule type" value="Transcribed_RNA"/>
</dbReference>
<protein>
    <submittedName>
        <fullName evidence="2">Putative secreted protein</fullName>
    </submittedName>
</protein>
<feature type="chain" id="PRO_5027036838" evidence="1">
    <location>
        <begin position="29"/>
        <end position="81"/>
    </location>
</feature>
<keyword evidence="1" id="KW-0732">Signal</keyword>
<organism evidence="2">
    <name type="scientific">Amblyomma tuberculatum</name>
    <dbReference type="NCBI Taxonomy" id="48802"/>
    <lineage>
        <taxon>Eukaryota</taxon>
        <taxon>Metazoa</taxon>
        <taxon>Ecdysozoa</taxon>
        <taxon>Arthropoda</taxon>
        <taxon>Chelicerata</taxon>
        <taxon>Arachnida</taxon>
        <taxon>Acari</taxon>
        <taxon>Parasitiformes</taxon>
        <taxon>Ixodida</taxon>
        <taxon>Ixodoidea</taxon>
        <taxon>Ixodidae</taxon>
        <taxon>Amblyomminae</taxon>
        <taxon>Amblyomma</taxon>
    </lineage>
</organism>
<evidence type="ECO:0000313" key="2">
    <source>
        <dbReference type="EMBL" id="NOV52040.1"/>
    </source>
</evidence>
<feature type="signal peptide" evidence="1">
    <location>
        <begin position="1"/>
        <end position="28"/>
    </location>
</feature>
<accession>A0A6M2E289</accession>
<evidence type="ECO:0000256" key="1">
    <source>
        <dbReference type="SAM" id="SignalP"/>
    </source>
</evidence>
<name>A0A6M2E289_9ACAR</name>
<reference evidence="2" key="1">
    <citation type="submission" date="2019-12" db="EMBL/GenBank/DDBJ databases">
        <title>The sialotranscriptome of the gopher-tortoise tick, Amblyomma tuberculatum.</title>
        <authorList>
            <person name="Karim S."/>
            <person name="Andersen J."/>
            <person name="Kumar D."/>
            <person name="Adamson S."/>
            <person name="Ennen J."/>
            <person name="Qualis C.P."/>
            <person name="Ribeiro J.M.C."/>
        </authorList>
    </citation>
    <scope>NUCLEOTIDE SEQUENCE</scope>
    <source>
        <strain evidence="2">Removed</strain>
        <tissue evidence="2">Salivary glands</tissue>
    </source>
</reference>
<dbReference type="AlphaFoldDB" id="A0A6M2E289"/>